<feature type="compositionally biased region" description="Basic and acidic residues" evidence="1">
    <location>
        <begin position="100"/>
        <end position="114"/>
    </location>
</feature>
<protein>
    <recommendedName>
        <fullName evidence="4">SPK domain-containing protein</fullName>
    </recommendedName>
</protein>
<accession>A0AAE9AC99</accession>
<name>A0AAE9AC99_CAEBR</name>
<gene>
    <name evidence="2" type="ORF">L3Y34_009509</name>
</gene>
<feature type="region of interest" description="Disordered" evidence="1">
    <location>
        <begin position="72"/>
        <end position="127"/>
    </location>
</feature>
<feature type="compositionally biased region" description="Polar residues" evidence="1">
    <location>
        <begin position="72"/>
        <end position="88"/>
    </location>
</feature>
<organism evidence="2 3">
    <name type="scientific">Caenorhabditis briggsae</name>
    <dbReference type="NCBI Taxonomy" id="6238"/>
    <lineage>
        <taxon>Eukaryota</taxon>
        <taxon>Metazoa</taxon>
        <taxon>Ecdysozoa</taxon>
        <taxon>Nematoda</taxon>
        <taxon>Chromadorea</taxon>
        <taxon>Rhabditida</taxon>
        <taxon>Rhabditina</taxon>
        <taxon>Rhabditomorpha</taxon>
        <taxon>Rhabditoidea</taxon>
        <taxon>Rhabditidae</taxon>
        <taxon>Peloderinae</taxon>
        <taxon>Caenorhabditis</taxon>
    </lineage>
</organism>
<dbReference type="InterPro" id="IPR053315">
    <property type="entry name" value="Peptidase_C14A"/>
</dbReference>
<evidence type="ECO:0000313" key="2">
    <source>
        <dbReference type="EMBL" id="ULT91857.1"/>
    </source>
</evidence>
<sequence>MNKIAKKFEADGYTFLKKVHLVFIFSWLFSDEFVKIVHLAKCTVQLDEKERIKNSVHSEKTVHFYSAMLQVRPSQPTDPGPAKNSNVKLENPGSEESESEHEAPTNVSDDRNSEYSRIQNGPFNGRINYDELDEQEFDDVTVLKDERSFDRKPEKRHQNSWSSENAKLVKGGTLNVTDFNSFIDSMLKSIKRSKNRYYSQTEESLPIKTIYRHIKLSLILPFGLEVTGEALKIVQKEIEELRESQDKVPLKTIRGNLEYLLNSSTGFWI</sequence>
<dbReference type="Proteomes" id="UP000827892">
    <property type="component" value="Chromosome V"/>
</dbReference>
<dbReference type="PANTHER" id="PTHR23362:SF0">
    <property type="entry name" value="CALPONIN-HOMOLOGY (CH) DOMAIN-CONTAINING PROTEIN-RELATED"/>
    <property type="match status" value="1"/>
</dbReference>
<evidence type="ECO:0008006" key="4">
    <source>
        <dbReference type="Google" id="ProtNLM"/>
    </source>
</evidence>
<evidence type="ECO:0000313" key="3">
    <source>
        <dbReference type="Proteomes" id="UP000827892"/>
    </source>
</evidence>
<dbReference type="PANTHER" id="PTHR23362">
    <property type="entry name" value="L-PLASTIN-RELATED"/>
    <property type="match status" value="1"/>
</dbReference>
<reference evidence="2 3" key="1">
    <citation type="submission" date="2022-02" db="EMBL/GenBank/DDBJ databases">
        <title>Chromosome-level reference genomes for two strains of Caenorhabditis briggsae: an improved platform for comparative genomics.</title>
        <authorList>
            <person name="Stevens L."/>
            <person name="Andersen E.C."/>
        </authorList>
    </citation>
    <scope>NUCLEOTIDE SEQUENCE [LARGE SCALE GENOMIC DNA]</scope>
    <source>
        <strain evidence="2">QX1410_ONT</strain>
        <tissue evidence="2">Whole-organism</tissue>
    </source>
</reference>
<dbReference type="EMBL" id="CP090895">
    <property type="protein sequence ID" value="ULT91857.1"/>
    <property type="molecule type" value="Genomic_DNA"/>
</dbReference>
<evidence type="ECO:0000256" key="1">
    <source>
        <dbReference type="SAM" id="MobiDB-lite"/>
    </source>
</evidence>
<dbReference type="AlphaFoldDB" id="A0AAE9AC99"/>
<proteinExistence type="predicted"/>